<reference evidence="3" key="1">
    <citation type="submission" date="2018-03" db="EMBL/GenBank/DDBJ databases">
        <authorList>
            <person name="Rodrigo-Torres L."/>
            <person name="Arahal R. D."/>
            <person name="Lucena T."/>
        </authorList>
    </citation>
    <scope>NUCLEOTIDE SEQUENCE [LARGE SCALE GENOMIC DNA]</scope>
    <source>
        <strain evidence="3">CECT 8504</strain>
    </source>
</reference>
<organism evidence="2 3">
    <name type="scientific">Palleronia abyssalis</name>
    <dbReference type="NCBI Taxonomy" id="1501240"/>
    <lineage>
        <taxon>Bacteria</taxon>
        <taxon>Pseudomonadati</taxon>
        <taxon>Pseudomonadota</taxon>
        <taxon>Alphaproteobacteria</taxon>
        <taxon>Rhodobacterales</taxon>
        <taxon>Roseobacteraceae</taxon>
        <taxon>Palleronia</taxon>
    </lineage>
</organism>
<keyword evidence="2" id="KW-0808">Transferase</keyword>
<sequence>MDKPTISVVTATFNRAHVIGDAMRSVQAQTWPHIEHVIQDGGSTDDTLAVIEATRTPSTRVISEPDTGIYDAINKGIANTTGDIVGLMHSDDFFAAPDVLSDVAHAFEDPAVDGVYGDLDYVAADNTDRIIRRWRSGQFAPSKLRQGWMPPHPTLYLRRRVFDNLGLYDTRFRIAADYDAMLRYLHQGQIKLAYIPKVMVKMRVGGESNRSLSKILKKSSEDYRAIRGNGVGGIGTLARKNLSKITQFF</sequence>
<evidence type="ECO:0000313" key="3">
    <source>
        <dbReference type="Proteomes" id="UP000244912"/>
    </source>
</evidence>
<gene>
    <name evidence="2" type="ORF">PAA8504_00850</name>
</gene>
<dbReference type="Pfam" id="PF00535">
    <property type="entry name" value="Glycos_transf_2"/>
    <property type="match status" value="1"/>
</dbReference>
<dbReference type="EC" id="2.4.-.-" evidence="2"/>
<dbReference type="EMBL" id="ONZF01000002">
    <property type="protein sequence ID" value="SPJ23045.1"/>
    <property type="molecule type" value="Genomic_DNA"/>
</dbReference>
<keyword evidence="3" id="KW-1185">Reference proteome</keyword>
<protein>
    <submittedName>
        <fullName evidence="2">Putative glycosyltransferase</fullName>
        <ecNumber evidence="2">2.4.-.-</ecNumber>
    </submittedName>
</protein>
<name>A0A2R8BSE6_9RHOB</name>
<proteinExistence type="predicted"/>
<dbReference type="PANTHER" id="PTHR43685">
    <property type="entry name" value="GLYCOSYLTRANSFERASE"/>
    <property type="match status" value="1"/>
</dbReference>
<dbReference type="Proteomes" id="UP000244912">
    <property type="component" value="Unassembled WGS sequence"/>
</dbReference>
<dbReference type="Gene3D" id="3.90.550.10">
    <property type="entry name" value="Spore Coat Polysaccharide Biosynthesis Protein SpsA, Chain A"/>
    <property type="match status" value="1"/>
</dbReference>
<dbReference type="OrthoDB" id="5291101at2"/>
<dbReference type="InterPro" id="IPR001173">
    <property type="entry name" value="Glyco_trans_2-like"/>
</dbReference>
<keyword evidence="2" id="KW-0328">Glycosyltransferase</keyword>
<dbReference type="InterPro" id="IPR029044">
    <property type="entry name" value="Nucleotide-diphossugar_trans"/>
</dbReference>
<dbReference type="RefSeq" id="WP_108892915.1">
    <property type="nucleotide sequence ID" value="NZ_ONZF01000002.1"/>
</dbReference>
<evidence type="ECO:0000313" key="2">
    <source>
        <dbReference type="EMBL" id="SPJ23045.1"/>
    </source>
</evidence>
<dbReference type="InterPro" id="IPR050834">
    <property type="entry name" value="Glycosyltransf_2"/>
</dbReference>
<dbReference type="AlphaFoldDB" id="A0A2R8BSE6"/>
<evidence type="ECO:0000259" key="1">
    <source>
        <dbReference type="Pfam" id="PF00535"/>
    </source>
</evidence>
<dbReference type="PANTHER" id="PTHR43685:SF2">
    <property type="entry name" value="GLYCOSYLTRANSFERASE 2-LIKE DOMAIN-CONTAINING PROTEIN"/>
    <property type="match status" value="1"/>
</dbReference>
<dbReference type="SUPFAM" id="SSF53448">
    <property type="entry name" value="Nucleotide-diphospho-sugar transferases"/>
    <property type="match status" value="1"/>
</dbReference>
<dbReference type="GO" id="GO:0016757">
    <property type="term" value="F:glycosyltransferase activity"/>
    <property type="evidence" value="ECO:0007669"/>
    <property type="project" value="UniProtKB-KW"/>
</dbReference>
<accession>A0A2R8BSE6</accession>
<dbReference type="CDD" id="cd06433">
    <property type="entry name" value="GT_2_WfgS_like"/>
    <property type="match status" value="1"/>
</dbReference>
<feature type="domain" description="Glycosyltransferase 2-like" evidence="1">
    <location>
        <begin position="7"/>
        <end position="143"/>
    </location>
</feature>